<proteinExistence type="predicted"/>
<dbReference type="EMBL" id="JAGIOO010000001">
    <property type="protein sequence ID" value="MBP2478588.1"/>
    <property type="molecule type" value="Genomic_DNA"/>
</dbReference>
<feature type="transmembrane region" description="Helical" evidence="1">
    <location>
        <begin position="309"/>
        <end position="328"/>
    </location>
</feature>
<feature type="transmembrane region" description="Helical" evidence="1">
    <location>
        <begin position="6"/>
        <end position="24"/>
    </location>
</feature>
<accession>A0ABS5APU3</accession>
<reference evidence="3 4" key="1">
    <citation type="submission" date="2021-03" db="EMBL/GenBank/DDBJ databases">
        <title>Sequencing the genomes of 1000 actinobacteria strains.</title>
        <authorList>
            <person name="Klenk H.-P."/>
        </authorList>
    </citation>
    <scope>NUCLEOTIDE SEQUENCE [LARGE SCALE GENOMIC DNA]</scope>
    <source>
        <strain evidence="3 4">DSM 44580</strain>
    </source>
</reference>
<name>A0ABS5APU3_9PSEU</name>
<keyword evidence="4" id="KW-1185">Reference proteome</keyword>
<feature type="transmembrane region" description="Helical" evidence="1">
    <location>
        <begin position="81"/>
        <end position="101"/>
    </location>
</feature>
<feature type="domain" description="DUF5808" evidence="2">
    <location>
        <begin position="292"/>
        <end position="315"/>
    </location>
</feature>
<feature type="transmembrane region" description="Helical" evidence="1">
    <location>
        <begin position="161"/>
        <end position="178"/>
    </location>
</feature>
<feature type="transmembrane region" description="Helical" evidence="1">
    <location>
        <begin position="199"/>
        <end position="219"/>
    </location>
</feature>
<dbReference type="InterPro" id="IPR043831">
    <property type="entry name" value="DUF5808"/>
</dbReference>
<protein>
    <submittedName>
        <fullName evidence="3">Membrane protein</fullName>
    </submittedName>
</protein>
<dbReference type="Proteomes" id="UP001519363">
    <property type="component" value="Unassembled WGS sequence"/>
</dbReference>
<keyword evidence="1" id="KW-0472">Membrane</keyword>
<organism evidence="3 4">
    <name type="scientific">Crossiella equi</name>
    <dbReference type="NCBI Taxonomy" id="130796"/>
    <lineage>
        <taxon>Bacteria</taxon>
        <taxon>Bacillati</taxon>
        <taxon>Actinomycetota</taxon>
        <taxon>Actinomycetes</taxon>
        <taxon>Pseudonocardiales</taxon>
        <taxon>Pseudonocardiaceae</taxon>
        <taxon>Crossiella</taxon>
    </lineage>
</organism>
<feature type="transmembrane region" description="Helical" evidence="1">
    <location>
        <begin position="55"/>
        <end position="75"/>
    </location>
</feature>
<keyword evidence="1" id="KW-1133">Transmembrane helix</keyword>
<comment type="caution">
    <text evidence="3">The sequence shown here is derived from an EMBL/GenBank/DDBJ whole genome shotgun (WGS) entry which is preliminary data.</text>
</comment>
<keyword evidence="1" id="KW-0812">Transmembrane</keyword>
<sequence>MTVLLGLAVIALVTVVAWTAPLLARPTLPFGVRVPAAHTGAPELRACQRRHGERVLAVGALAAVTLLGVWLWSGWAPGPRWVAPLVVLDVLMALLASAEVAKVKRRNDFAAGTRSVVVADTGLRTSPERVPWLLFLPAAALAGIAVALGASWSWAPALNPVLVLLTVLLAVLAILRARPEIEPDRPAASAHRYRLYLRGLSRLLALSAGAANLTLLMLALREWQVLPDEWWLTPVAFLPVLLALGFWVRFAVRVGDAGHRLPGAPEVERPDARRDDDRYWYAAGMLYANRLDPALLVHRRSGMFWTLNLGHPLAWAILGVAAVFGVAAGF</sequence>
<feature type="transmembrane region" description="Helical" evidence="1">
    <location>
        <begin position="132"/>
        <end position="155"/>
    </location>
</feature>
<dbReference type="RefSeq" id="WP_209707609.1">
    <property type="nucleotide sequence ID" value="NZ_JAGIOO010000001.1"/>
</dbReference>
<evidence type="ECO:0000313" key="4">
    <source>
        <dbReference type="Proteomes" id="UP001519363"/>
    </source>
</evidence>
<evidence type="ECO:0000256" key="1">
    <source>
        <dbReference type="SAM" id="Phobius"/>
    </source>
</evidence>
<dbReference type="Pfam" id="PF19124">
    <property type="entry name" value="DUF5808"/>
    <property type="match status" value="1"/>
</dbReference>
<gene>
    <name evidence="3" type="ORF">JOF53_007460</name>
</gene>
<evidence type="ECO:0000313" key="3">
    <source>
        <dbReference type="EMBL" id="MBP2478588.1"/>
    </source>
</evidence>
<feature type="transmembrane region" description="Helical" evidence="1">
    <location>
        <begin position="231"/>
        <end position="252"/>
    </location>
</feature>
<evidence type="ECO:0000259" key="2">
    <source>
        <dbReference type="Pfam" id="PF19124"/>
    </source>
</evidence>